<organism evidence="3 4">
    <name type="scientific">Colocasia esculenta</name>
    <name type="common">Wild taro</name>
    <name type="synonym">Arum esculentum</name>
    <dbReference type="NCBI Taxonomy" id="4460"/>
    <lineage>
        <taxon>Eukaryota</taxon>
        <taxon>Viridiplantae</taxon>
        <taxon>Streptophyta</taxon>
        <taxon>Embryophyta</taxon>
        <taxon>Tracheophyta</taxon>
        <taxon>Spermatophyta</taxon>
        <taxon>Magnoliopsida</taxon>
        <taxon>Liliopsida</taxon>
        <taxon>Araceae</taxon>
        <taxon>Aroideae</taxon>
        <taxon>Colocasieae</taxon>
        <taxon>Colocasia</taxon>
    </lineage>
</organism>
<feature type="transmembrane region" description="Helical" evidence="1">
    <location>
        <begin position="433"/>
        <end position="460"/>
    </location>
</feature>
<feature type="transmembrane region" description="Helical" evidence="1">
    <location>
        <begin position="315"/>
        <end position="334"/>
    </location>
</feature>
<name>A0A843VSD3_COLES</name>
<dbReference type="EMBL" id="NMUH01002009">
    <property type="protein sequence ID" value="MQL97167.1"/>
    <property type="molecule type" value="Genomic_DNA"/>
</dbReference>
<comment type="caution">
    <text evidence="3">The sequence shown here is derived from an EMBL/GenBank/DDBJ whole genome shotgun (WGS) entry which is preliminary data.</text>
</comment>
<feature type="chain" id="PRO_5032515622" evidence="2">
    <location>
        <begin position="33"/>
        <end position="981"/>
    </location>
</feature>
<keyword evidence="2" id="KW-0732">Signal</keyword>
<reference evidence="3" key="1">
    <citation type="submission" date="2017-07" db="EMBL/GenBank/DDBJ databases">
        <title>Taro Niue Genome Assembly and Annotation.</title>
        <authorList>
            <person name="Atibalentja N."/>
            <person name="Keating K."/>
            <person name="Fields C.J."/>
        </authorList>
    </citation>
    <scope>NUCLEOTIDE SEQUENCE</scope>
    <source>
        <strain evidence="3">Niue_2</strain>
        <tissue evidence="3">Leaf</tissue>
    </source>
</reference>
<feature type="transmembrane region" description="Helical" evidence="1">
    <location>
        <begin position="559"/>
        <end position="582"/>
    </location>
</feature>
<feature type="transmembrane region" description="Helical" evidence="1">
    <location>
        <begin position="472"/>
        <end position="493"/>
    </location>
</feature>
<feature type="transmembrane region" description="Helical" evidence="1">
    <location>
        <begin position="400"/>
        <end position="421"/>
    </location>
</feature>
<evidence type="ECO:0000256" key="2">
    <source>
        <dbReference type="SAM" id="SignalP"/>
    </source>
</evidence>
<feature type="transmembrane region" description="Helical" evidence="1">
    <location>
        <begin position="524"/>
        <end position="547"/>
    </location>
</feature>
<feature type="transmembrane region" description="Helical" evidence="1">
    <location>
        <begin position="340"/>
        <end position="364"/>
    </location>
</feature>
<dbReference type="Proteomes" id="UP000652761">
    <property type="component" value="Unassembled WGS sequence"/>
</dbReference>
<keyword evidence="1" id="KW-1133">Transmembrane helix</keyword>
<protein>
    <submittedName>
        <fullName evidence="3">Uncharacterized protein</fullName>
    </submittedName>
</protein>
<dbReference type="AlphaFoldDB" id="A0A843VSD3"/>
<evidence type="ECO:0000313" key="3">
    <source>
        <dbReference type="EMBL" id="MQL97167.1"/>
    </source>
</evidence>
<keyword evidence="1" id="KW-0472">Membrane</keyword>
<evidence type="ECO:0000313" key="4">
    <source>
        <dbReference type="Proteomes" id="UP000652761"/>
    </source>
</evidence>
<feature type="signal peptide" evidence="2">
    <location>
        <begin position="1"/>
        <end position="32"/>
    </location>
</feature>
<keyword evidence="1" id="KW-0812">Transmembrane</keyword>
<keyword evidence="4" id="KW-1185">Reference proteome</keyword>
<feature type="transmembrane region" description="Helical" evidence="1">
    <location>
        <begin position="371"/>
        <end position="388"/>
    </location>
</feature>
<accession>A0A843VSD3</accession>
<evidence type="ECO:0000256" key="1">
    <source>
        <dbReference type="SAM" id="Phobius"/>
    </source>
</evidence>
<proteinExistence type="predicted"/>
<sequence>MPVPAGLVLVTSQLCQFLWWLPRLFSFARCFALEGLSCSEVVSVSWDPHPWEPVFFRCGPVSPSHYLALRWFQSCIGRVGVGPQLSWAAVVGSCSLLWLTSLTLLGRHPTAGFVNRSVVPSVVAPSEVAVPVVRRPFSRGCSMSLVVTPGCSFLTWWRSGMLGACVVRLWSHVVAPVFRVVFCPTLVVGHGITLFRCFFLLLWMVRDWLSLLSLVREAHPPTLFSCHFANPRDSNPSGSSDSWVAARPSGSLAGVREVASFPAGFKCELQESVAAVAVVNFGDVLPEFFSVGSGGSEVSVVWLVAVVLPSRLRCIAWFPCVLVMFSQIGWLLSWCVSQNGALVVLVEVLPGPACVASTVLLTAVFSRMVHVVWLFGLCVLVKVLPRIAPCRFWHRTTLGAFGGGSPQSCPVVVLVVAALSLCRDELSLLPAGLPVVFLFVFEFLGCAGGTSCVPAVGWFASFLAPCMLSQMVVWPVACLLPLLSVGCSGWWCFHMAFGAVSRTVATFVAKGSVPYIQCEAAPGFLLFGLLVQALFGVYLACASAVLWRHLSPFGGWPSLPVVVGAVPCVSVLLRAIVVVALLKLLGFANGVANSALFGSRFLACGFWQVALSVVRQVLAAACARVFPLAWERMRSVGVPYFSLGPSEVDVLRCVSLSDHEDDLGEIEWCRWTLSCVPCVSGRFGARRACGVVDIRLVVVMTTGKSWYDLTLKTTKWLTAVPCVLVFGRWPFWGFPEGVPCVPRLSLFSGTPILGSLLREFSGLRACSISPSHCFALRWFRSRVGRVGVGPQLGWAMVVGSCSLLWLTSLTLPGRHPTAGFVNCSVVPSVVAPSEVAVLVVRHSFSHGCSVSLVVTPSCSFPTSWRSGMLGACVVRLWSHVVAPVFRELLCLGGCVPRCCFHIVFDSAGSAGVMFGPTLVSSFDSALLEFLLLWLIRDWLSLLSLVREAHPPYSLQVGTRYHRSSLPDGGGGGLLLRVLPAV</sequence>
<gene>
    <name evidence="3" type="ORF">Taro_029851</name>
</gene>